<proteinExistence type="predicted"/>
<gene>
    <name evidence="1" type="ORF">ASPACDRAFT_74839</name>
</gene>
<protein>
    <submittedName>
        <fullName evidence="1">Uncharacterized protein</fullName>
    </submittedName>
</protein>
<reference evidence="2" key="1">
    <citation type="journal article" date="2017" name="Genome Biol.">
        <title>Comparative genomics reveals high biological diversity and specific adaptations in the industrially and medically important fungal genus Aspergillus.</title>
        <authorList>
            <person name="de Vries R.P."/>
            <person name="Riley R."/>
            <person name="Wiebenga A."/>
            <person name="Aguilar-Osorio G."/>
            <person name="Amillis S."/>
            <person name="Uchima C.A."/>
            <person name="Anderluh G."/>
            <person name="Asadollahi M."/>
            <person name="Askin M."/>
            <person name="Barry K."/>
            <person name="Battaglia E."/>
            <person name="Bayram O."/>
            <person name="Benocci T."/>
            <person name="Braus-Stromeyer S.A."/>
            <person name="Caldana C."/>
            <person name="Canovas D."/>
            <person name="Cerqueira G.C."/>
            <person name="Chen F."/>
            <person name="Chen W."/>
            <person name="Choi C."/>
            <person name="Clum A."/>
            <person name="Dos Santos R.A."/>
            <person name="Damasio A.R."/>
            <person name="Diallinas G."/>
            <person name="Emri T."/>
            <person name="Fekete E."/>
            <person name="Flipphi M."/>
            <person name="Freyberg S."/>
            <person name="Gallo A."/>
            <person name="Gournas C."/>
            <person name="Habgood R."/>
            <person name="Hainaut M."/>
            <person name="Harispe M.L."/>
            <person name="Henrissat B."/>
            <person name="Hilden K.S."/>
            <person name="Hope R."/>
            <person name="Hossain A."/>
            <person name="Karabika E."/>
            <person name="Karaffa L."/>
            <person name="Karanyi Z."/>
            <person name="Krasevec N."/>
            <person name="Kuo A."/>
            <person name="Kusch H."/>
            <person name="LaButti K."/>
            <person name="Lagendijk E.L."/>
            <person name="Lapidus A."/>
            <person name="Levasseur A."/>
            <person name="Lindquist E."/>
            <person name="Lipzen A."/>
            <person name="Logrieco A.F."/>
            <person name="MacCabe A."/>
            <person name="Maekelae M.R."/>
            <person name="Malavazi I."/>
            <person name="Melin P."/>
            <person name="Meyer V."/>
            <person name="Mielnichuk N."/>
            <person name="Miskei M."/>
            <person name="Molnar A.P."/>
            <person name="Mule G."/>
            <person name="Ngan C.Y."/>
            <person name="Orejas M."/>
            <person name="Orosz E."/>
            <person name="Ouedraogo J.P."/>
            <person name="Overkamp K.M."/>
            <person name="Park H.-S."/>
            <person name="Perrone G."/>
            <person name="Piumi F."/>
            <person name="Punt P.J."/>
            <person name="Ram A.F."/>
            <person name="Ramon A."/>
            <person name="Rauscher S."/>
            <person name="Record E."/>
            <person name="Riano-Pachon D.M."/>
            <person name="Robert V."/>
            <person name="Roehrig J."/>
            <person name="Ruller R."/>
            <person name="Salamov A."/>
            <person name="Salih N.S."/>
            <person name="Samson R.A."/>
            <person name="Sandor E."/>
            <person name="Sanguinetti M."/>
            <person name="Schuetze T."/>
            <person name="Sepcic K."/>
            <person name="Shelest E."/>
            <person name="Sherlock G."/>
            <person name="Sophianopoulou V."/>
            <person name="Squina F.M."/>
            <person name="Sun H."/>
            <person name="Susca A."/>
            <person name="Todd R.B."/>
            <person name="Tsang A."/>
            <person name="Unkles S.E."/>
            <person name="van de Wiele N."/>
            <person name="van Rossen-Uffink D."/>
            <person name="Oliveira J.V."/>
            <person name="Vesth T.C."/>
            <person name="Visser J."/>
            <person name="Yu J.-H."/>
            <person name="Zhou M."/>
            <person name="Andersen M.R."/>
            <person name="Archer D.B."/>
            <person name="Baker S.E."/>
            <person name="Benoit I."/>
            <person name="Brakhage A.A."/>
            <person name="Braus G.H."/>
            <person name="Fischer R."/>
            <person name="Frisvad J.C."/>
            <person name="Goldman G.H."/>
            <person name="Houbraken J."/>
            <person name="Oakley B."/>
            <person name="Pocsi I."/>
            <person name="Scazzocchio C."/>
            <person name="Seiboth B."/>
            <person name="vanKuyk P.A."/>
            <person name="Wortman J."/>
            <person name="Dyer P.S."/>
            <person name="Grigoriev I.V."/>
        </authorList>
    </citation>
    <scope>NUCLEOTIDE SEQUENCE [LARGE SCALE GENOMIC DNA]</scope>
    <source>
        <strain evidence="2">ATCC 16872 / CBS 172.66 / WB 5094</strain>
    </source>
</reference>
<sequence>HHFLSISRQTSSTDASLPHIQLPSCLPAPATPAPPAALVAAIPALVAAALTKRIVLKPAQCVRLRSPISDGLLPCLSELRPWLFVDWRRVMCDETVLF</sequence>
<organism evidence="1 2">
    <name type="scientific">Aspergillus aculeatus (strain ATCC 16872 / CBS 172.66 / WB 5094)</name>
    <dbReference type="NCBI Taxonomy" id="690307"/>
    <lineage>
        <taxon>Eukaryota</taxon>
        <taxon>Fungi</taxon>
        <taxon>Dikarya</taxon>
        <taxon>Ascomycota</taxon>
        <taxon>Pezizomycotina</taxon>
        <taxon>Eurotiomycetes</taxon>
        <taxon>Eurotiomycetidae</taxon>
        <taxon>Eurotiales</taxon>
        <taxon>Aspergillaceae</taxon>
        <taxon>Aspergillus</taxon>
        <taxon>Aspergillus subgen. Circumdati</taxon>
    </lineage>
</organism>
<dbReference type="GeneID" id="30978131"/>
<dbReference type="VEuPathDB" id="FungiDB:ASPACDRAFT_74839"/>
<evidence type="ECO:0000313" key="2">
    <source>
        <dbReference type="Proteomes" id="UP000184546"/>
    </source>
</evidence>
<keyword evidence="2" id="KW-1185">Reference proteome</keyword>
<dbReference type="AlphaFoldDB" id="A0A1L9XA95"/>
<name>A0A1L9XA95_ASPA1</name>
<accession>A0A1L9XA95</accession>
<dbReference type="Proteomes" id="UP000184546">
    <property type="component" value="Unassembled WGS sequence"/>
</dbReference>
<dbReference type="EMBL" id="KV878970">
    <property type="protein sequence ID" value="OJK05343.1"/>
    <property type="molecule type" value="Genomic_DNA"/>
</dbReference>
<evidence type="ECO:0000313" key="1">
    <source>
        <dbReference type="EMBL" id="OJK05343.1"/>
    </source>
</evidence>
<feature type="non-terminal residue" evidence="1">
    <location>
        <position position="1"/>
    </location>
</feature>
<dbReference type="RefSeq" id="XP_020061682.1">
    <property type="nucleotide sequence ID" value="XM_020204317.1"/>
</dbReference>